<keyword evidence="3" id="KW-1185">Reference proteome</keyword>
<accession>A0A9N8HWD9</accession>
<evidence type="ECO:0000256" key="1">
    <source>
        <dbReference type="SAM" id="MobiDB-lite"/>
    </source>
</evidence>
<proteinExistence type="predicted"/>
<reference evidence="2" key="1">
    <citation type="submission" date="2020-06" db="EMBL/GenBank/DDBJ databases">
        <authorList>
            <consortium name="Plant Systems Biology data submission"/>
        </authorList>
    </citation>
    <scope>NUCLEOTIDE SEQUENCE</scope>
    <source>
        <strain evidence="2">D6</strain>
    </source>
</reference>
<evidence type="ECO:0000313" key="2">
    <source>
        <dbReference type="EMBL" id="CAB9527215.1"/>
    </source>
</evidence>
<sequence>MNNEVQGQGGHGHGRSMPELLAELLSQINVRMLISDNEKRQARAIKTAIEACDDLGPLSDMMYTQFAIMHGNDVELAVGRAQHLQVFREEYGVLDTFQQGIESFQAFLKQQPGHILSLIENPIEHNQVLLVDQVKFDDSILRDDEEWKTFVRLHWYLAQALNQDLHRLSDTTQTTAHHTHNSSPRGEPARRLSDNHTHTTSRHPHPQQQALAAKSPCGERQPHRRLSDTTRRSTGLVPGSTVRIDHNNKATTNRIESDW</sequence>
<protein>
    <submittedName>
        <fullName evidence="2">Uncharacterized protein</fullName>
    </submittedName>
</protein>
<dbReference type="EMBL" id="CAICTM010001956">
    <property type="protein sequence ID" value="CAB9527215.1"/>
    <property type="molecule type" value="Genomic_DNA"/>
</dbReference>
<name>A0A9N8HWD9_9STRA</name>
<evidence type="ECO:0000313" key="3">
    <source>
        <dbReference type="Proteomes" id="UP001153069"/>
    </source>
</evidence>
<dbReference type="Proteomes" id="UP001153069">
    <property type="component" value="Unassembled WGS sequence"/>
</dbReference>
<feature type="region of interest" description="Disordered" evidence="1">
    <location>
        <begin position="172"/>
        <end position="259"/>
    </location>
</feature>
<organism evidence="2 3">
    <name type="scientific">Seminavis robusta</name>
    <dbReference type="NCBI Taxonomy" id="568900"/>
    <lineage>
        <taxon>Eukaryota</taxon>
        <taxon>Sar</taxon>
        <taxon>Stramenopiles</taxon>
        <taxon>Ochrophyta</taxon>
        <taxon>Bacillariophyta</taxon>
        <taxon>Bacillariophyceae</taxon>
        <taxon>Bacillariophycidae</taxon>
        <taxon>Naviculales</taxon>
        <taxon>Naviculaceae</taxon>
        <taxon>Seminavis</taxon>
    </lineage>
</organism>
<feature type="compositionally biased region" description="Basic and acidic residues" evidence="1">
    <location>
        <begin position="187"/>
        <end position="197"/>
    </location>
</feature>
<comment type="caution">
    <text evidence="2">The sequence shown here is derived from an EMBL/GenBank/DDBJ whole genome shotgun (WGS) entry which is preliminary data.</text>
</comment>
<feature type="compositionally biased region" description="Polar residues" evidence="1">
    <location>
        <begin position="249"/>
        <end position="259"/>
    </location>
</feature>
<gene>
    <name evidence="2" type="ORF">SEMRO_1958_G307900.1</name>
</gene>
<dbReference type="AlphaFoldDB" id="A0A9N8HWD9"/>
<feature type="compositionally biased region" description="Polar residues" evidence="1">
    <location>
        <begin position="172"/>
        <end position="184"/>
    </location>
</feature>